<name>M0R1B9_HUMAN</name>
<dbReference type="ChiTaRS" id="EHD2">
    <property type="organism name" value="human"/>
</dbReference>
<dbReference type="Bgee" id="ENSG00000024422">
    <property type="expression patterns" value="Expressed in stromal cell of endometrium and 180 other cell types or tissues"/>
</dbReference>
<reference evidence="1" key="5">
    <citation type="submission" date="2025-09" db="UniProtKB">
        <authorList>
            <consortium name="Ensembl"/>
        </authorList>
    </citation>
    <scope>IDENTIFICATION</scope>
</reference>
<reference evidence="1" key="4">
    <citation type="submission" date="2025-08" db="UniProtKB">
        <authorList>
            <consortium name="Ensembl"/>
        </authorList>
    </citation>
    <scope>IDENTIFICATION</scope>
</reference>
<reference evidence="1 2" key="1">
    <citation type="journal article" date="2001" name="Nature">
        <title>Initial sequencing and analysis of the human genome.</title>
        <authorList>
            <consortium name="International Human Genome Sequencing Consortium"/>
            <person name="Lander E.S."/>
            <person name="Linton L.M."/>
            <person name="Birren B."/>
            <person name="Nusbaum C."/>
            <person name="Zody M.C."/>
            <person name="Baldwin J."/>
            <person name="Devon K."/>
            <person name="Dewar K."/>
            <person name="Doyle M."/>
            <person name="FitzHugh W."/>
            <person name="Funke R."/>
            <person name="Gage D."/>
            <person name="Harris K."/>
            <person name="Heaford A."/>
            <person name="Howland J."/>
            <person name="Kann L."/>
            <person name="Lehoczky J."/>
            <person name="LeVine R."/>
            <person name="McEwan P."/>
            <person name="McKernan K."/>
            <person name="Meldrim J."/>
            <person name="Mesirov J.P."/>
            <person name="Miranda C."/>
            <person name="Morris W."/>
            <person name="Naylor J."/>
            <person name="Raymond C."/>
            <person name="Rosetti M."/>
            <person name="Santos R."/>
            <person name="Sheridan A."/>
            <person name="Sougnez C."/>
            <person name="Stange-Thomann N."/>
            <person name="Stojanovic N."/>
            <person name="Subramanian A."/>
            <person name="Wyman D."/>
            <person name="Rogers J."/>
            <person name="Sulston J."/>
            <person name="Ainscough R."/>
            <person name="Beck S."/>
            <person name="Bentley D."/>
            <person name="Burton J."/>
            <person name="Clee C."/>
            <person name="Carter N."/>
            <person name="Coulson A."/>
            <person name="Deadman R."/>
            <person name="Deloukas P."/>
            <person name="Dunham A."/>
            <person name="Dunham I."/>
            <person name="Durbin R."/>
            <person name="French L."/>
            <person name="Grafham D."/>
            <person name="Gregory S."/>
            <person name="Hubbard T."/>
            <person name="Humphray S."/>
            <person name="Hunt A."/>
            <person name="Jones M."/>
            <person name="Lloyd C."/>
            <person name="McMurray A."/>
            <person name="Matthews L."/>
            <person name="Mercer S."/>
            <person name="Milne S."/>
            <person name="Mullikin J.C."/>
            <person name="Mungall A."/>
            <person name="Plumb R."/>
            <person name="Ross M."/>
            <person name="Shownkeen R."/>
            <person name="Sims S."/>
            <person name="Waterston R.H."/>
            <person name="Wilson R.K."/>
            <person name="Hillier L.W."/>
            <person name="McPherson J.D."/>
            <person name="Marra M.A."/>
            <person name="Mardis E.R."/>
            <person name="Fulton L.A."/>
            <person name="Chinwalla A.T."/>
            <person name="Pepin K.H."/>
            <person name="Gish W.R."/>
            <person name="Chissoe S.L."/>
            <person name="Wendl M.C."/>
            <person name="Delehaunty K.D."/>
            <person name="Miner T.L."/>
            <person name="Delehaunty A."/>
            <person name="Kramer J.B."/>
            <person name="Cook L.L."/>
            <person name="Fulton R.S."/>
            <person name="Johnson D.L."/>
            <person name="Minx P.J."/>
            <person name="Clifton S.W."/>
            <person name="Hawkins T."/>
            <person name="Branscomb E."/>
            <person name="Predki P."/>
            <person name="Richardson P."/>
            <person name="Wenning S."/>
            <person name="Slezak T."/>
            <person name="Doggett N."/>
            <person name="Cheng J.F."/>
            <person name="Olsen A."/>
            <person name="Lucas S."/>
            <person name="Elkin C."/>
            <person name="Uberbacher E."/>
            <person name="Frazier M."/>
            <person name="Gibbs R.A."/>
            <person name="Muzny D.M."/>
            <person name="Scherer S.E."/>
            <person name="Bouck J.B."/>
            <person name="Sodergren E.J."/>
            <person name="Worley K.C."/>
            <person name="Rives C.M."/>
            <person name="Gorrell J.H."/>
            <person name="Metzker M.L."/>
            <person name="Naylor S.L."/>
            <person name="Kucherlapati R.S."/>
            <person name="Nelson D.L."/>
            <person name="Weinstock G.M."/>
            <person name="Sakaki Y."/>
            <person name="Fujiyama A."/>
            <person name="Hattori M."/>
            <person name="Yada T."/>
            <person name="Toyoda A."/>
            <person name="Itoh T."/>
            <person name="Kawagoe C."/>
            <person name="Watanabe H."/>
            <person name="Totoki Y."/>
            <person name="Taylor T."/>
            <person name="Weissenbach J."/>
            <person name="Heilig R."/>
            <person name="Saurin W."/>
            <person name="Artiguenave F."/>
            <person name="Brottier P."/>
            <person name="Bruls T."/>
            <person name="Pelletier E."/>
            <person name="Robert C."/>
            <person name="Wincker P."/>
            <person name="Smith D.R."/>
            <person name="Doucette-Stamm L."/>
            <person name="Rubenfield M."/>
            <person name="Weinstock K."/>
            <person name="Lee H.M."/>
            <person name="Dubois J."/>
            <person name="Rosenthal A."/>
            <person name="Platzer M."/>
            <person name="Nyakatura G."/>
            <person name="Taudien S."/>
            <person name="Rump A."/>
            <person name="Yang H."/>
            <person name="Yu J."/>
            <person name="Wang J."/>
            <person name="Huang G."/>
            <person name="Gu J."/>
            <person name="Hood L."/>
            <person name="Rowen L."/>
            <person name="Madan A."/>
            <person name="Qin S."/>
            <person name="Davis R.W."/>
            <person name="Federspiel N.A."/>
            <person name="Abola A.P."/>
            <person name="Proctor M.J."/>
            <person name="Myers R.M."/>
            <person name="Schmutz J."/>
            <person name="Dickson M."/>
            <person name="Grimwood J."/>
            <person name="Cox D.R."/>
            <person name="Olson M.V."/>
            <person name="Kaul R."/>
            <person name="Raymond C."/>
            <person name="Shimizu N."/>
            <person name="Kawasaki K."/>
            <person name="Minoshima S."/>
            <person name="Evans G.A."/>
            <person name="Athanasiou M."/>
            <person name="Schultz R."/>
            <person name="Roe B.A."/>
            <person name="Chen F."/>
            <person name="Pan H."/>
            <person name="Ramser J."/>
            <person name="Lehrach H."/>
            <person name="Reinhardt R."/>
            <person name="McCombie W.R."/>
            <person name="de la Bastide M."/>
            <person name="Dedhia N."/>
            <person name="Blocker H."/>
            <person name="Hornischer K."/>
            <person name="Nordsiek G."/>
            <person name="Agarwala R."/>
            <person name="Aravind L."/>
            <person name="Bailey J.A."/>
            <person name="Bateman A."/>
            <person name="Batzoglou S."/>
            <person name="Birney E."/>
            <person name="Bork P."/>
            <person name="Brown D.G."/>
            <person name="Burge C.B."/>
            <person name="Cerutti L."/>
            <person name="Chen H.C."/>
            <person name="Church D."/>
            <person name="Clamp M."/>
            <person name="Copley R.R."/>
            <person name="Doerks T."/>
            <person name="Eddy S.R."/>
            <person name="Eichler E.E."/>
            <person name="Furey T.S."/>
            <person name="Galagan J."/>
            <person name="Gilbert J.G."/>
            <person name="Harmon C."/>
            <person name="Hayashizaki Y."/>
            <person name="Haussler D."/>
            <person name="Hermjakob H."/>
            <person name="Hokamp K."/>
            <person name="Jang W."/>
            <person name="Johnson L.S."/>
            <person name="Jones T.A."/>
            <person name="Kasif S."/>
            <person name="Kaspryzk A."/>
            <person name="Kennedy S."/>
            <person name="Kent W.J."/>
            <person name="Kitts P."/>
            <person name="Koonin E.V."/>
            <person name="Korf I."/>
            <person name="Kulp D."/>
            <person name="Lancet D."/>
            <person name="Lowe T.M."/>
            <person name="McLysaght A."/>
            <person name="Mikkelsen T."/>
            <person name="Moran J.V."/>
            <person name="Mulder N."/>
            <person name="Pollara V.J."/>
            <person name="Ponting C.P."/>
            <person name="Schuler G."/>
            <person name="Schultz J."/>
            <person name="Slater G."/>
            <person name="Smit A.F."/>
            <person name="Stupka E."/>
            <person name="Szustakowski J."/>
            <person name="Thierry-Mieg D."/>
            <person name="Thierry-Mieg J."/>
            <person name="Wagner L."/>
            <person name="Wallis J."/>
            <person name="Wheeler R."/>
            <person name="Williams A."/>
            <person name="Wolf Y.I."/>
            <person name="Wolfe K.H."/>
            <person name="Yang S.P."/>
            <person name="Yeh R.F."/>
            <person name="Collins F."/>
            <person name="Guyer M.S."/>
            <person name="Peterson J."/>
            <person name="Felsenfeld A."/>
            <person name="Wetterstrand K.A."/>
            <person name="Patrinos A."/>
            <person name="Morgan M.J."/>
            <person name="de Jong P."/>
            <person name="Catanese J.J."/>
            <person name="Osoegawa K."/>
            <person name="Shizuya H."/>
            <person name="Choi S."/>
            <person name="Chen Y.J."/>
        </authorList>
    </citation>
    <scope>NUCLEOTIDE SEQUENCE [LARGE SCALE GENOMIC DNA]</scope>
</reference>
<reference evidence="1 2" key="2">
    <citation type="journal article" date="2004" name="Nature">
        <title>The DNA sequence and biology of human chromosome 19.</title>
        <authorList>
            <person name="Grimwood J."/>
            <person name="Gordon L.A."/>
            <person name="Olsen A."/>
            <person name="Terry A."/>
            <person name="Schmutz J."/>
            <person name="Lamerdin J."/>
            <person name="Hellsten U."/>
            <person name="Goodstein D."/>
            <person name="Couronne O."/>
            <person name="Tran-Gyamfi M."/>
            <person name="Aerts A."/>
            <person name="Altherr M."/>
            <person name="Ashworth L."/>
            <person name="Bajorek E."/>
            <person name="Black S."/>
            <person name="Branscomb E."/>
            <person name="Caenepeel S."/>
            <person name="Carrano A."/>
            <person name="Caoile C."/>
            <person name="Chan Y.M."/>
            <person name="Christensen M."/>
            <person name="Cleland C.A."/>
            <person name="Copeland A."/>
            <person name="Dalin E."/>
            <person name="Dehal P."/>
            <person name="Denys M."/>
            <person name="Detter J.C."/>
            <person name="Escobar J."/>
            <person name="Flowers D."/>
            <person name="Fotopulos D."/>
            <person name="Garcia C."/>
            <person name="Georgescu A.M."/>
            <person name="Glavina T."/>
            <person name="Gomez M."/>
            <person name="Gonzales E."/>
            <person name="Groza M."/>
            <person name="Hammon N."/>
            <person name="Hawkins T."/>
            <person name="Haydu L."/>
            <person name="Ho I."/>
            <person name="Huang W."/>
            <person name="Israni S."/>
            <person name="Jett J."/>
            <person name="Kadner K."/>
            <person name="Kimball H."/>
            <person name="Kobayashi A."/>
            <person name="Larionov V."/>
            <person name="Leem S.H."/>
            <person name="Lopez F."/>
            <person name="Lou Y."/>
            <person name="Lowry S."/>
            <person name="Malfatti S."/>
            <person name="Martinez D."/>
            <person name="McCready P."/>
            <person name="Medina C."/>
            <person name="Morgan J."/>
            <person name="Nelson K."/>
            <person name="Nolan M."/>
            <person name="Ovcharenko I."/>
            <person name="Pitluck S."/>
            <person name="Pollard M."/>
            <person name="Popkie A.P."/>
            <person name="Predki P."/>
            <person name="Quan G."/>
            <person name="Ramirez L."/>
            <person name="Rash S."/>
            <person name="Retterer J."/>
            <person name="Rodriguez A."/>
            <person name="Rogers S."/>
            <person name="Salamov A."/>
            <person name="Salazar A."/>
            <person name="She X."/>
            <person name="Smith D."/>
            <person name="Slezak T."/>
            <person name="Solovyev V."/>
            <person name="Thayer N."/>
            <person name="Tice H."/>
            <person name="Tsai M."/>
            <person name="Ustaszewska A."/>
            <person name="Vo N."/>
            <person name="Wagner M."/>
            <person name="Wheeler J."/>
            <person name="Wu K."/>
            <person name="Xie G."/>
            <person name="Yang J."/>
            <person name="Dubchak I."/>
            <person name="Furey T.S."/>
            <person name="DeJong P."/>
            <person name="Dickson M."/>
            <person name="Gordon D."/>
            <person name="Eichler E.E."/>
            <person name="Pennacchio L.A."/>
            <person name="Richardson P."/>
            <person name="Stubbs L."/>
            <person name="Rokhsar D.S."/>
            <person name="Myers R.M."/>
            <person name="Rubin E.M."/>
            <person name="Lucas S.M."/>
        </authorList>
    </citation>
    <scope>NUCLEOTIDE SEQUENCE [LARGE SCALE GENOMIC DNA]</scope>
</reference>
<dbReference type="EMBL" id="AC008745">
    <property type="status" value="NOT_ANNOTATED_CDS"/>
    <property type="molecule type" value="Genomic_DNA"/>
</dbReference>
<organism evidence="1 2">
    <name type="scientific">Homo sapiens</name>
    <name type="common">Human</name>
    <dbReference type="NCBI Taxonomy" id="9606"/>
    <lineage>
        <taxon>Eukaryota</taxon>
        <taxon>Metazoa</taxon>
        <taxon>Chordata</taxon>
        <taxon>Craniata</taxon>
        <taxon>Vertebrata</taxon>
        <taxon>Euteleostomi</taxon>
        <taxon>Mammalia</taxon>
        <taxon>Eutheria</taxon>
        <taxon>Euarchontoglires</taxon>
        <taxon>Primates</taxon>
        <taxon>Haplorrhini</taxon>
        <taxon>Catarrhini</taxon>
        <taxon>Hominidae</taxon>
        <taxon>Homo</taxon>
    </lineage>
</organism>
<dbReference type="OrthoDB" id="1716625at2759"/>
<dbReference type="UCSC" id="uc061anl.1">
    <property type="organism name" value="human"/>
</dbReference>
<sequence>KRARLVRVSSPEGWARILGGGFLGPLLPVL</sequence>
<feature type="non-terminal residue" evidence="1">
    <location>
        <position position="1"/>
    </location>
</feature>
<keyword evidence="2" id="KW-1185">Reference proteome</keyword>
<dbReference type="HOGENOM" id="CLU_3408021_0_0_1"/>
<gene>
    <name evidence="1" type="primary">EHD2</name>
</gene>
<dbReference type="Ensembl" id="ENST00000596225.5">
    <property type="protein sequence ID" value="ENSP00000471766.1"/>
    <property type="gene ID" value="ENSG00000024422.13"/>
</dbReference>
<dbReference type="GeneTree" id="ENSGT00940000159256"/>
<dbReference type="EMBL" id="AC010519">
    <property type="status" value="NOT_ANNOTATED_CDS"/>
    <property type="molecule type" value="Genomic_DNA"/>
</dbReference>
<dbReference type="ExpressionAtlas" id="M0R1B9">
    <property type="expression patterns" value="baseline and differential"/>
</dbReference>
<evidence type="ECO:0000313" key="2">
    <source>
        <dbReference type="Proteomes" id="UP000005640"/>
    </source>
</evidence>
<accession>M0R1B9</accession>
<reference evidence="1 2" key="3">
    <citation type="journal article" date="2004" name="Nature">
        <title>Finishing the euchromatic sequence of the human genome.</title>
        <authorList>
            <consortium name="International Human Genome Sequencing Consortium"/>
        </authorList>
    </citation>
    <scope>NUCLEOTIDE SEQUENCE [LARGE SCALE GENOMIC DNA]</scope>
</reference>
<dbReference type="HGNC" id="HGNC:3243">
    <property type="gene designation" value="EHD2"/>
</dbReference>
<proteinExistence type="predicted"/>
<dbReference type="VEuPathDB" id="HostDB:ENSG00000024422"/>
<evidence type="ECO:0000313" key="1">
    <source>
        <dbReference type="Ensembl" id="ENSP00000471766.1"/>
    </source>
</evidence>
<dbReference type="Proteomes" id="UP000005640">
    <property type="component" value="Chromosome 19"/>
</dbReference>
<protein>
    <submittedName>
        <fullName evidence="1">EH domain containing 2</fullName>
    </submittedName>
</protein>
<dbReference type="OpenTargets" id="ENSG00000024422"/>
<dbReference type="Ensembl" id="ENST00000596225.5">
    <property type="protein sequence ID" value="ENSP00000471766.1"/>
    <property type="gene ID" value="ENSG00000024422.12"/>
</dbReference>
<dbReference type="AlphaFoldDB" id="M0R1B9"/>